<dbReference type="PANTHER" id="PTHR34220">
    <property type="entry name" value="SENSOR HISTIDINE KINASE YPDA"/>
    <property type="match status" value="1"/>
</dbReference>
<dbReference type="STRING" id="1685010.A0O34_00480"/>
<feature type="coiled-coil region" evidence="1">
    <location>
        <begin position="143"/>
        <end position="170"/>
    </location>
</feature>
<evidence type="ECO:0000256" key="1">
    <source>
        <dbReference type="SAM" id="Coils"/>
    </source>
</evidence>
<evidence type="ECO:0000313" key="5">
    <source>
        <dbReference type="Proteomes" id="UP000077824"/>
    </source>
</evidence>
<evidence type="ECO:0000256" key="2">
    <source>
        <dbReference type="SAM" id="Phobius"/>
    </source>
</evidence>
<dbReference type="InterPro" id="IPR010559">
    <property type="entry name" value="Sig_transdc_His_kin_internal"/>
</dbReference>
<dbReference type="Proteomes" id="UP000077824">
    <property type="component" value="Chromosome"/>
</dbReference>
<organism evidence="4 5">
    <name type="scientific">Chryseobacterium glaciei</name>
    <dbReference type="NCBI Taxonomy" id="1685010"/>
    <lineage>
        <taxon>Bacteria</taxon>
        <taxon>Pseudomonadati</taxon>
        <taxon>Bacteroidota</taxon>
        <taxon>Flavobacteriia</taxon>
        <taxon>Flavobacteriales</taxon>
        <taxon>Weeksellaceae</taxon>
        <taxon>Chryseobacterium group</taxon>
        <taxon>Chryseobacterium</taxon>
    </lineage>
</organism>
<feature type="transmembrane region" description="Helical" evidence="2">
    <location>
        <begin position="118"/>
        <end position="140"/>
    </location>
</feature>
<keyword evidence="2" id="KW-0812">Transmembrane</keyword>
<feature type="transmembrane region" description="Helical" evidence="2">
    <location>
        <begin position="20"/>
        <end position="38"/>
    </location>
</feature>
<dbReference type="KEGG" id="chh:A0O34_00480"/>
<dbReference type="EMBL" id="CP015199">
    <property type="protein sequence ID" value="ANF49122.1"/>
    <property type="molecule type" value="Genomic_DNA"/>
</dbReference>
<dbReference type="InterPro" id="IPR050640">
    <property type="entry name" value="Bact_2-comp_sensor_kinase"/>
</dbReference>
<keyword evidence="1" id="KW-0175">Coiled coil</keyword>
<dbReference type="AlphaFoldDB" id="A0A172XQL2"/>
<proteinExistence type="predicted"/>
<gene>
    <name evidence="4" type="ORF">A0O34_00480</name>
</gene>
<reference evidence="4 5" key="1">
    <citation type="submission" date="2016-04" db="EMBL/GenBank/DDBJ databases">
        <title>Complete Genome Sequence of Chryseobacterium sp. IHBB 10212.</title>
        <authorList>
            <person name="Pal M."/>
            <person name="Swarnkar M.K."/>
            <person name="Kaushal K."/>
            <person name="Chhibber S."/>
            <person name="Singh A.K."/>
            <person name="Gulati A."/>
        </authorList>
    </citation>
    <scope>NUCLEOTIDE SEQUENCE [LARGE SCALE GENOMIC DNA]</scope>
    <source>
        <strain evidence="4 5">IHBB 10212</strain>
    </source>
</reference>
<dbReference type="RefSeq" id="WP_066750048.1">
    <property type="nucleotide sequence ID" value="NZ_CP015199.1"/>
</dbReference>
<dbReference type="GO" id="GO:0000155">
    <property type="term" value="F:phosphorelay sensor kinase activity"/>
    <property type="evidence" value="ECO:0007669"/>
    <property type="project" value="InterPro"/>
</dbReference>
<feature type="transmembrane region" description="Helical" evidence="2">
    <location>
        <begin position="50"/>
        <end position="69"/>
    </location>
</feature>
<feature type="domain" description="Signal transduction histidine kinase internal region" evidence="3">
    <location>
        <begin position="165"/>
        <end position="240"/>
    </location>
</feature>
<dbReference type="InterPro" id="IPR036890">
    <property type="entry name" value="HATPase_C_sf"/>
</dbReference>
<dbReference type="PANTHER" id="PTHR34220:SF7">
    <property type="entry name" value="SENSOR HISTIDINE KINASE YPDA"/>
    <property type="match status" value="1"/>
</dbReference>
<sequence>MSGNISTHINSKSLRDVYKINNMLSGVVFVFSFSFLVLEQYKIPYMGIKSGLYIMATSYSQAFVLKFCVLKFSKNPIRFKFYRYILGFGFGIILYFISWIVFTSIAHVDTHFGELRWVIIYTMIAVFLNMFIFALHDFVIIRRAKIQADLENYRLQMRNTEAENLILKQQIHPHFLFNALNTLKVLYNKDHEMGEQYLFRLSDFLRASVSHSKASTSTFEEELAICKNYLEMQKIRFNSSLDWEIIINDNESLNRKVPSFSLQPLVENAIKHNALTIEKPLRVKICQQNDIIEISNNINKKKYNESSLKSGLSNLSERYRLLTGQDIIVRNNNEVFSVLFKFVS</sequence>
<accession>A0A172XQL2</accession>
<keyword evidence="2" id="KW-1133">Transmembrane helix</keyword>
<name>A0A172XQL2_9FLAO</name>
<dbReference type="OrthoDB" id="9809908at2"/>
<evidence type="ECO:0000259" key="3">
    <source>
        <dbReference type="Pfam" id="PF06580"/>
    </source>
</evidence>
<keyword evidence="5" id="KW-1185">Reference proteome</keyword>
<dbReference type="Pfam" id="PF06580">
    <property type="entry name" value="His_kinase"/>
    <property type="match status" value="1"/>
</dbReference>
<keyword evidence="2" id="KW-0472">Membrane</keyword>
<protein>
    <recommendedName>
        <fullName evidence="3">Signal transduction histidine kinase internal region domain-containing protein</fullName>
    </recommendedName>
</protein>
<feature type="transmembrane region" description="Helical" evidence="2">
    <location>
        <begin position="81"/>
        <end position="106"/>
    </location>
</feature>
<dbReference type="GO" id="GO:0016020">
    <property type="term" value="C:membrane"/>
    <property type="evidence" value="ECO:0007669"/>
    <property type="project" value="InterPro"/>
</dbReference>
<dbReference type="Gene3D" id="3.30.565.10">
    <property type="entry name" value="Histidine kinase-like ATPase, C-terminal domain"/>
    <property type="match status" value="1"/>
</dbReference>
<evidence type="ECO:0000313" key="4">
    <source>
        <dbReference type="EMBL" id="ANF49122.1"/>
    </source>
</evidence>